<dbReference type="AlphaFoldDB" id="A0A1J1I362"/>
<name>A0A1J1I362_9DIPT</name>
<evidence type="ECO:0000313" key="1">
    <source>
        <dbReference type="EMBL" id="CRK92809.1"/>
    </source>
</evidence>
<evidence type="ECO:0000313" key="2">
    <source>
        <dbReference type="Proteomes" id="UP000183832"/>
    </source>
</evidence>
<keyword evidence="2" id="KW-1185">Reference proteome</keyword>
<gene>
    <name evidence="1" type="ORF">CLUMA_CG006420</name>
</gene>
<accession>A0A1J1I362</accession>
<reference evidence="1 2" key="1">
    <citation type="submission" date="2015-04" db="EMBL/GenBank/DDBJ databases">
        <authorList>
            <person name="Syromyatnikov M.Y."/>
            <person name="Popov V.N."/>
        </authorList>
    </citation>
    <scope>NUCLEOTIDE SEQUENCE [LARGE SCALE GENOMIC DNA]</scope>
</reference>
<organism evidence="1 2">
    <name type="scientific">Clunio marinus</name>
    <dbReference type="NCBI Taxonomy" id="568069"/>
    <lineage>
        <taxon>Eukaryota</taxon>
        <taxon>Metazoa</taxon>
        <taxon>Ecdysozoa</taxon>
        <taxon>Arthropoda</taxon>
        <taxon>Hexapoda</taxon>
        <taxon>Insecta</taxon>
        <taxon>Pterygota</taxon>
        <taxon>Neoptera</taxon>
        <taxon>Endopterygota</taxon>
        <taxon>Diptera</taxon>
        <taxon>Nematocera</taxon>
        <taxon>Chironomoidea</taxon>
        <taxon>Chironomidae</taxon>
        <taxon>Clunio</taxon>
    </lineage>
</organism>
<dbReference type="EMBL" id="CVRI01000035">
    <property type="protein sequence ID" value="CRK92809.1"/>
    <property type="molecule type" value="Genomic_DNA"/>
</dbReference>
<protein>
    <submittedName>
        <fullName evidence="1">CLUMA_CG006420, isoform A</fullName>
    </submittedName>
</protein>
<dbReference type="Proteomes" id="UP000183832">
    <property type="component" value="Unassembled WGS sequence"/>
</dbReference>
<proteinExistence type="predicted"/>
<sequence>MLKAVSGLKSPEVLSEMSLWFYKTFQILLIELRISHLDFLESKMTSRLFTLEYFRNKLRLSEELLTVYDSETLQDAFSDEVEVSTTNNDELLSVSAVIDELNVEIM</sequence>